<evidence type="ECO:0000259" key="3">
    <source>
        <dbReference type="PROSITE" id="PS50405"/>
    </source>
</evidence>
<dbReference type="PANTHER" id="PTHR42673">
    <property type="entry name" value="MALEYLACETOACETATE ISOMERASE"/>
    <property type="match status" value="1"/>
</dbReference>
<dbReference type="InterPro" id="IPR040079">
    <property type="entry name" value="Glutathione_S-Trfase"/>
</dbReference>
<dbReference type="InterPro" id="IPR036282">
    <property type="entry name" value="Glutathione-S-Trfase_C_sf"/>
</dbReference>
<dbReference type="Pfam" id="PF13417">
    <property type="entry name" value="GST_N_3"/>
    <property type="match status" value="1"/>
</dbReference>
<reference evidence="5" key="1">
    <citation type="journal article" date="2019" name="Int. J. Syst. Evol. Microbiol.">
        <title>The Global Catalogue of Microorganisms (GCM) 10K type strain sequencing project: providing services to taxonomists for standard genome sequencing and annotation.</title>
        <authorList>
            <consortium name="The Broad Institute Genomics Platform"/>
            <consortium name="The Broad Institute Genome Sequencing Center for Infectious Disease"/>
            <person name="Wu L."/>
            <person name="Ma J."/>
        </authorList>
    </citation>
    <scope>NUCLEOTIDE SEQUENCE [LARGE SCALE GENOMIC DNA]</scope>
    <source>
        <strain evidence="5">CGMCC 1.15928</strain>
    </source>
</reference>
<evidence type="ECO:0000313" key="4">
    <source>
        <dbReference type="EMBL" id="GGB61895.1"/>
    </source>
</evidence>
<evidence type="ECO:0000256" key="1">
    <source>
        <dbReference type="ARBA" id="ARBA00010007"/>
    </source>
</evidence>
<dbReference type="PROSITE" id="PS50405">
    <property type="entry name" value="GST_CTER"/>
    <property type="match status" value="1"/>
</dbReference>
<feature type="domain" description="GST C-terminal" evidence="3">
    <location>
        <begin position="90"/>
        <end position="215"/>
    </location>
</feature>
<dbReference type="PANTHER" id="PTHR42673:SF4">
    <property type="entry name" value="MALEYLACETOACETATE ISOMERASE"/>
    <property type="match status" value="1"/>
</dbReference>
<dbReference type="SFLD" id="SFLDG00358">
    <property type="entry name" value="Main_(cytGST)"/>
    <property type="match status" value="1"/>
</dbReference>
<dbReference type="Gene3D" id="1.20.1050.10">
    <property type="match status" value="1"/>
</dbReference>
<organism evidence="4 5">
    <name type="scientific">Henriciella pelagia</name>
    <dbReference type="NCBI Taxonomy" id="1977912"/>
    <lineage>
        <taxon>Bacteria</taxon>
        <taxon>Pseudomonadati</taxon>
        <taxon>Pseudomonadota</taxon>
        <taxon>Alphaproteobacteria</taxon>
        <taxon>Hyphomonadales</taxon>
        <taxon>Hyphomonadaceae</taxon>
        <taxon>Henriciella</taxon>
    </lineage>
</organism>
<dbReference type="EMBL" id="BMKF01000001">
    <property type="protein sequence ID" value="GGB61895.1"/>
    <property type="molecule type" value="Genomic_DNA"/>
</dbReference>
<evidence type="ECO:0000259" key="2">
    <source>
        <dbReference type="PROSITE" id="PS50404"/>
    </source>
</evidence>
<dbReference type="InterPro" id="IPR005955">
    <property type="entry name" value="GST_Zeta"/>
</dbReference>
<keyword evidence="4" id="KW-0413">Isomerase</keyword>
<sequence>MKDLKLYDFWRSSAAYRLRIALNLKGVEFESLPVNIAPGADEQMQEPYRALNPQMRVPAIALDDRIANQSMAILEWLEETYPDPPLLTGDAWRRMEIRAFADTIACDIHPLNNLSVLSRLRESFGADEAAIATWYRSWIVTGFSALETIALRHPGSDFLFGDQPTLAEVCLVPQMYNARRFETDLSPFPKLLEVDAVCREIPAFAAASPEAVKAG</sequence>
<evidence type="ECO:0000313" key="5">
    <source>
        <dbReference type="Proteomes" id="UP000628854"/>
    </source>
</evidence>
<dbReference type="Gene3D" id="3.40.30.10">
    <property type="entry name" value="Glutaredoxin"/>
    <property type="match status" value="1"/>
</dbReference>
<dbReference type="InterPro" id="IPR036249">
    <property type="entry name" value="Thioredoxin-like_sf"/>
</dbReference>
<dbReference type="InterPro" id="IPR004045">
    <property type="entry name" value="Glutathione_S-Trfase_N"/>
</dbReference>
<dbReference type="Proteomes" id="UP000628854">
    <property type="component" value="Unassembled WGS sequence"/>
</dbReference>
<dbReference type="SFLD" id="SFLDS00019">
    <property type="entry name" value="Glutathione_Transferase_(cytos"/>
    <property type="match status" value="1"/>
</dbReference>
<keyword evidence="5" id="KW-1185">Reference proteome</keyword>
<dbReference type="CDD" id="cd03191">
    <property type="entry name" value="GST_C_Zeta"/>
    <property type="match status" value="1"/>
</dbReference>
<comment type="caution">
    <text evidence="4">The sequence shown here is derived from an EMBL/GenBank/DDBJ whole genome shotgun (WGS) entry which is preliminary data.</text>
</comment>
<dbReference type="GO" id="GO:0016853">
    <property type="term" value="F:isomerase activity"/>
    <property type="evidence" value="ECO:0007669"/>
    <property type="project" value="UniProtKB-KW"/>
</dbReference>
<dbReference type="SUPFAM" id="SSF52833">
    <property type="entry name" value="Thioredoxin-like"/>
    <property type="match status" value="1"/>
</dbReference>
<dbReference type="InterPro" id="IPR010987">
    <property type="entry name" value="Glutathione-S-Trfase_C-like"/>
</dbReference>
<dbReference type="RefSeq" id="WP_084393474.1">
    <property type="nucleotide sequence ID" value="NZ_BMKF01000001.1"/>
</dbReference>
<name>A0ABQ1JB31_9PROT</name>
<accession>A0ABQ1JB31</accession>
<dbReference type="PROSITE" id="PS50404">
    <property type="entry name" value="GST_NTER"/>
    <property type="match status" value="1"/>
</dbReference>
<feature type="domain" description="GST N-terminal" evidence="2">
    <location>
        <begin position="2"/>
        <end position="85"/>
    </location>
</feature>
<comment type="similarity">
    <text evidence="1">Belongs to the GST superfamily. Zeta family.</text>
</comment>
<dbReference type="SUPFAM" id="SSF47616">
    <property type="entry name" value="GST C-terminal domain-like"/>
    <property type="match status" value="1"/>
</dbReference>
<dbReference type="InterPro" id="IPR034330">
    <property type="entry name" value="GST_Zeta_C"/>
</dbReference>
<dbReference type="InterPro" id="IPR034333">
    <property type="entry name" value="GST_Zeta_N"/>
</dbReference>
<dbReference type="CDD" id="cd03042">
    <property type="entry name" value="GST_N_Zeta"/>
    <property type="match status" value="1"/>
</dbReference>
<proteinExistence type="inferred from homology"/>
<gene>
    <name evidence="4" type="primary">maiA</name>
    <name evidence="4" type="ORF">GCM10011503_08150</name>
</gene>
<dbReference type="NCBIfam" id="TIGR01262">
    <property type="entry name" value="maiA"/>
    <property type="match status" value="1"/>
</dbReference>
<protein>
    <submittedName>
        <fullName evidence="4">Maleylacetoacetate isomerase</fullName>
    </submittedName>
</protein>